<dbReference type="Pfam" id="PF03054">
    <property type="entry name" value="tRNA_Me_trans"/>
    <property type="match status" value="1"/>
</dbReference>
<sequence>MQHTQHEASLGRTPNADIQRNSRVKCGCFLEYSEEQANSSGSHHIDYIASGHYAPIRRLPQPQMSAVEDRSTPSVRLYRAPDPARQHRSYRDCKFCVDILIVKKVISEIFFFFDTTTDLIYARKGYFSHPTFT</sequence>
<name>A0A9K3PTM5_9STRA</name>
<gene>
    <name evidence="1" type="ORF">IV203_015909</name>
</gene>
<accession>A0A9K3PTM5</accession>
<dbReference type="Proteomes" id="UP000693970">
    <property type="component" value="Unassembled WGS sequence"/>
</dbReference>
<keyword evidence="2" id="KW-1185">Reference proteome</keyword>
<comment type="caution">
    <text evidence="1">The sequence shown here is derived from an EMBL/GenBank/DDBJ whole genome shotgun (WGS) entry which is preliminary data.</text>
</comment>
<protein>
    <submittedName>
        <fullName evidence="1">tRNA methyl transferase</fullName>
    </submittedName>
</protein>
<evidence type="ECO:0000313" key="1">
    <source>
        <dbReference type="EMBL" id="KAG7359320.1"/>
    </source>
</evidence>
<reference evidence="1" key="1">
    <citation type="journal article" date="2021" name="Sci. Rep.">
        <title>Diploid genomic architecture of Nitzschia inconspicua, an elite biomass production diatom.</title>
        <authorList>
            <person name="Oliver A."/>
            <person name="Podell S."/>
            <person name="Pinowska A."/>
            <person name="Traller J.C."/>
            <person name="Smith S.R."/>
            <person name="McClure R."/>
            <person name="Beliaev A."/>
            <person name="Bohutskyi P."/>
            <person name="Hill E.A."/>
            <person name="Rabines A."/>
            <person name="Zheng H."/>
            <person name="Allen L.Z."/>
            <person name="Kuo A."/>
            <person name="Grigoriev I.V."/>
            <person name="Allen A.E."/>
            <person name="Hazlebeck D."/>
            <person name="Allen E.E."/>
        </authorList>
    </citation>
    <scope>NUCLEOTIDE SEQUENCE</scope>
    <source>
        <strain evidence="1">Hildebrandi</strain>
    </source>
</reference>
<dbReference type="EMBL" id="JAGRRH010000014">
    <property type="protein sequence ID" value="KAG7359320.1"/>
    <property type="molecule type" value="Genomic_DNA"/>
</dbReference>
<reference evidence="1" key="2">
    <citation type="submission" date="2021-04" db="EMBL/GenBank/DDBJ databases">
        <authorList>
            <person name="Podell S."/>
        </authorList>
    </citation>
    <scope>NUCLEOTIDE SEQUENCE</scope>
    <source>
        <strain evidence="1">Hildebrandi</strain>
    </source>
</reference>
<dbReference type="OrthoDB" id="3685at2759"/>
<organism evidence="1 2">
    <name type="scientific">Nitzschia inconspicua</name>
    <dbReference type="NCBI Taxonomy" id="303405"/>
    <lineage>
        <taxon>Eukaryota</taxon>
        <taxon>Sar</taxon>
        <taxon>Stramenopiles</taxon>
        <taxon>Ochrophyta</taxon>
        <taxon>Bacillariophyta</taxon>
        <taxon>Bacillariophyceae</taxon>
        <taxon>Bacillariophycidae</taxon>
        <taxon>Bacillariales</taxon>
        <taxon>Bacillariaceae</taxon>
        <taxon>Nitzschia</taxon>
    </lineage>
</organism>
<dbReference type="AlphaFoldDB" id="A0A9K3PTM5"/>
<evidence type="ECO:0000313" key="2">
    <source>
        <dbReference type="Proteomes" id="UP000693970"/>
    </source>
</evidence>
<keyword evidence="1" id="KW-0808">Transferase</keyword>
<proteinExistence type="predicted"/>
<dbReference type="GO" id="GO:0016740">
    <property type="term" value="F:transferase activity"/>
    <property type="evidence" value="ECO:0007669"/>
    <property type="project" value="UniProtKB-KW"/>
</dbReference>